<accession>A0ACA9PCG9</accession>
<dbReference type="Proteomes" id="UP000789860">
    <property type="component" value="Unassembled WGS sequence"/>
</dbReference>
<organism evidence="1 2">
    <name type="scientific">Scutellospora calospora</name>
    <dbReference type="NCBI Taxonomy" id="85575"/>
    <lineage>
        <taxon>Eukaryota</taxon>
        <taxon>Fungi</taxon>
        <taxon>Fungi incertae sedis</taxon>
        <taxon>Mucoromycota</taxon>
        <taxon>Glomeromycotina</taxon>
        <taxon>Glomeromycetes</taxon>
        <taxon>Diversisporales</taxon>
        <taxon>Gigasporaceae</taxon>
        <taxon>Scutellospora</taxon>
    </lineage>
</organism>
<comment type="caution">
    <text evidence="1">The sequence shown here is derived from an EMBL/GenBank/DDBJ whole genome shotgun (WGS) entry which is preliminary data.</text>
</comment>
<proteinExistence type="predicted"/>
<evidence type="ECO:0000313" key="2">
    <source>
        <dbReference type="Proteomes" id="UP000789860"/>
    </source>
</evidence>
<reference evidence="1" key="1">
    <citation type="submission" date="2021-06" db="EMBL/GenBank/DDBJ databases">
        <authorList>
            <person name="Kallberg Y."/>
            <person name="Tangrot J."/>
            <person name="Rosling A."/>
        </authorList>
    </citation>
    <scope>NUCLEOTIDE SEQUENCE</scope>
    <source>
        <strain evidence="1">AU212A</strain>
    </source>
</reference>
<name>A0ACA9PCG9_9GLOM</name>
<protein>
    <submittedName>
        <fullName evidence="1">3341_t:CDS:1</fullName>
    </submittedName>
</protein>
<feature type="non-terminal residue" evidence="1">
    <location>
        <position position="1"/>
    </location>
</feature>
<sequence>KSVNRRYKTFIMKTLNFDHVYQERSDIENFMECMVILQIKWCM</sequence>
<dbReference type="EMBL" id="CAJVPM010036488">
    <property type="protein sequence ID" value="CAG8692871.1"/>
    <property type="molecule type" value="Genomic_DNA"/>
</dbReference>
<evidence type="ECO:0000313" key="1">
    <source>
        <dbReference type="EMBL" id="CAG8692871.1"/>
    </source>
</evidence>
<gene>
    <name evidence="1" type="ORF">SCALOS_LOCUS10200</name>
</gene>
<feature type="non-terminal residue" evidence="1">
    <location>
        <position position="43"/>
    </location>
</feature>
<keyword evidence="2" id="KW-1185">Reference proteome</keyword>